<name>A0A1L9PD85_ASPVE</name>
<dbReference type="VEuPathDB" id="FungiDB:ASPVEDRAFT_38885"/>
<reference evidence="5" key="1">
    <citation type="journal article" date="2017" name="Genome Biol.">
        <title>Comparative genomics reveals high biological diversity and specific adaptations in the industrially and medically important fungal genus Aspergillus.</title>
        <authorList>
            <person name="de Vries R.P."/>
            <person name="Riley R."/>
            <person name="Wiebenga A."/>
            <person name="Aguilar-Osorio G."/>
            <person name="Amillis S."/>
            <person name="Uchima C.A."/>
            <person name="Anderluh G."/>
            <person name="Asadollahi M."/>
            <person name="Askin M."/>
            <person name="Barry K."/>
            <person name="Battaglia E."/>
            <person name="Bayram O."/>
            <person name="Benocci T."/>
            <person name="Braus-Stromeyer S.A."/>
            <person name="Caldana C."/>
            <person name="Canovas D."/>
            <person name="Cerqueira G.C."/>
            <person name="Chen F."/>
            <person name="Chen W."/>
            <person name="Choi C."/>
            <person name="Clum A."/>
            <person name="Dos Santos R.A."/>
            <person name="Damasio A.R."/>
            <person name="Diallinas G."/>
            <person name="Emri T."/>
            <person name="Fekete E."/>
            <person name="Flipphi M."/>
            <person name="Freyberg S."/>
            <person name="Gallo A."/>
            <person name="Gournas C."/>
            <person name="Habgood R."/>
            <person name="Hainaut M."/>
            <person name="Harispe M.L."/>
            <person name="Henrissat B."/>
            <person name="Hilden K.S."/>
            <person name="Hope R."/>
            <person name="Hossain A."/>
            <person name="Karabika E."/>
            <person name="Karaffa L."/>
            <person name="Karanyi Z."/>
            <person name="Krasevec N."/>
            <person name="Kuo A."/>
            <person name="Kusch H."/>
            <person name="LaButti K."/>
            <person name="Lagendijk E.L."/>
            <person name="Lapidus A."/>
            <person name="Levasseur A."/>
            <person name="Lindquist E."/>
            <person name="Lipzen A."/>
            <person name="Logrieco A.F."/>
            <person name="MacCabe A."/>
            <person name="Maekelae M.R."/>
            <person name="Malavazi I."/>
            <person name="Melin P."/>
            <person name="Meyer V."/>
            <person name="Mielnichuk N."/>
            <person name="Miskei M."/>
            <person name="Molnar A.P."/>
            <person name="Mule G."/>
            <person name="Ngan C.Y."/>
            <person name="Orejas M."/>
            <person name="Orosz E."/>
            <person name="Ouedraogo J.P."/>
            <person name="Overkamp K.M."/>
            <person name="Park H.-S."/>
            <person name="Perrone G."/>
            <person name="Piumi F."/>
            <person name="Punt P.J."/>
            <person name="Ram A.F."/>
            <person name="Ramon A."/>
            <person name="Rauscher S."/>
            <person name="Record E."/>
            <person name="Riano-Pachon D.M."/>
            <person name="Robert V."/>
            <person name="Roehrig J."/>
            <person name="Ruller R."/>
            <person name="Salamov A."/>
            <person name="Salih N.S."/>
            <person name="Samson R.A."/>
            <person name="Sandor E."/>
            <person name="Sanguinetti M."/>
            <person name="Schuetze T."/>
            <person name="Sepcic K."/>
            <person name="Shelest E."/>
            <person name="Sherlock G."/>
            <person name="Sophianopoulou V."/>
            <person name="Squina F.M."/>
            <person name="Sun H."/>
            <person name="Susca A."/>
            <person name="Todd R.B."/>
            <person name="Tsang A."/>
            <person name="Unkles S.E."/>
            <person name="van de Wiele N."/>
            <person name="van Rossen-Uffink D."/>
            <person name="Oliveira J.V."/>
            <person name="Vesth T.C."/>
            <person name="Visser J."/>
            <person name="Yu J.-H."/>
            <person name="Zhou M."/>
            <person name="Andersen M.R."/>
            <person name="Archer D.B."/>
            <person name="Baker S.E."/>
            <person name="Benoit I."/>
            <person name="Brakhage A.A."/>
            <person name="Braus G.H."/>
            <person name="Fischer R."/>
            <person name="Frisvad J.C."/>
            <person name="Goldman G.H."/>
            <person name="Houbraken J."/>
            <person name="Oakley B."/>
            <person name="Pocsi I."/>
            <person name="Scazzocchio C."/>
            <person name="Seiboth B."/>
            <person name="vanKuyk P.A."/>
            <person name="Wortman J."/>
            <person name="Dyer P.S."/>
            <person name="Grigoriev I.V."/>
        </authorList>
    </citation>
    <scope>NUCLEOTIDE SEQUENCE [LARGE SCALE GENOMIC DNA]</scope>
    <source>
        <strain evidence="5">CBS 583.65</strain>
    </source>
</reference>
<dbReference type="Proteomes" id="UP000184073">
    <property type="component" value="Unassembled WGS sequence"/>
</dbReference>
<keyword evidence="2" id="KW-0560">Oxidoreductase</keyword>
<dbReference type="SUPFAM" id="SSF51735">
    <property type="entry name" value="NAD(P)-binding Rossmann-fold domains"/>
    <property type="match status" value="1"/>
</dbReference>
<dbReference type="InterPro" id="IPR020843">
    <property type="entry name" value="ER"/>
</dbReference>
<gene>
    <name evidence="4" type="ORF">ASPVEDRAFT_38885</name>
</gene>
<dbReference type="Pfam" id="PF08240">
    <property type="entry name" value="ADH_N"/>
    <property type="match status" value="1"/>
</dbReference>
<dbReference type="Pfam" id="PF00107">
    <property type="entry name" value="ADH_zinc_N"/>
    <property type="match status" value="1"/>
</dbReference>
<evidence type="ECO:0000313" key="5">
    <source>
        <dbReference type="Proteomes" id="UP000184073"/>
    </source>
</evidence>
<evidence type="ECO:0000256" key="1">
    <source>
        <dbReference type="ARBA" id="ARBA00008072"/>
    </source>
</evidence>
<dbReference type="InterPro" id="IPR011032">
    <property type="entry name" value="GroES-like_sf"/>
</dbReference>
<dbReference type="SUPFAM" id="SSF50129">
    <property type="entry name" value="GroES-like"/>
    <property type="match status" value="1"/>
</dbReference>
<comment type="similarity">
    <text evidence="1">Belongs to the zinc-containing alcohol dehydrogenase family.</text>
</comment>
<dbReference type="PANTHER" id="PTHR45348:SF2">
    <property type="entry name" value="ZINC-TYPE ALCOHOL DEHYDROGENASE-LIKE PROTEIN C2E1P3.01"/>
    <property type="match status" value="1"/>
</dbReference>
<feature type="domain" description="Enoyl reductase (ER)" evidence="3">
    <location>
        <begin position="15"/>
        <end position="330"/>
    </location>
</feature>
<dbReference type="AlphaFoldDB" id="A0A1L9PD85"/>
<accession>A0A1L9PD85</accession>
<dbReference type="OrthoDB" id="3509362at2759"/>
<organism evidence="4 5">
    <name type="scientific">Aspergillus versicolor CBS 583.65</name>
    <dbReference type="NCBI Taxonomy" id="1036611"/>
    <lineage>
        <taxon>Eukaryota</taxon>
        <taxon>Fungi</taxon>
        <taxon>Dikarya</taxon>
        <taxon>Ascomycota</taxon>
        <taxon>Pezizomycotina</taxon>
        <taxon>Eurotiomycetes</taxon>
        <taxon>Eurotiomycetidae</taxon>
        <taxon>Eurotiales</taxon>
        <taxon>Aspergillaceae</taxon>
        <taxon>Aspergillus</taxon>
        <taxon>Aspergillus subgen. Nidulantes</taxon>
    </lineage>
</organism>
<dbReference type="InterPro" id="IPR013149">
    <property type="entry name" value="ADH-like_C"/>
</dbReference>
<keyword evidence="5" id="KW-1185">Reference proteome</keyword>
<dbReference type="Gene3D" id="3.90.180.10">
    <property type="entry name" value="Medium-chain alcohol dehydrogenases, catalytic domain"/>
    <property type="match status" value="1"/>
</dbReference>
<protein>
    <recommendedName>
        <fullName evidence="3">Enoyl reductase (ER) domain-containing protein</fullName>
    </recommendedName>
</protein>
<dbReference type="CDD" id="cd08249">
    <property type="entry name" value="enoyl_reductase_like"/>
    <property type="match status" value="1"/>
</dbReference>
<dbReference type="RefSeq" id="XP_040665231.1">
    <property type="nucleotide sequence ID" value="XM_040811792.1"/>
</dbReference>
<dbReference type="Gene3D" id="3.40.50.720">
    <property type="entry name" value="NAD(P)-binding Rossmann-like Domain"/>
    <property type="match status" value="1"/>
</dbReference>
<dbReference type="PANTHER" id="PTHR45348">
    <property type="entry name" value="HYPOTHETICAL OXIDOREDUCTASE (EUROFUNG)"/>
    <property type="match status" value="1"/>
</dbReference>
<evidence type="ECO:0000259" key="3">
    <source>
        <dbReference type="SMART" id="SM00829"/>
    </source>
</evidence>
<dbReference type="EMBL" id="KV878126">
    <property type="protein sequence ID" value="OJI99468.1"/>
    <property type="molecule type" value="Genomic_DNA"/>
</dbReference>
<dbReference type="InterPro" id="IPR013154">
    <property type="entry name" value="ADH-like_N"/>
</dbReference>
<dbReference type="InterPro" id="IPR036291">
    <property type="entry name" value="NAD(P)-bd_dom_sf"/>
</dbReference>
<dbReference type="SMART" id="SM00829">
    <property type="entry name" value="PKS_ER"/>
    <property type="match status" value="1"/>
</dbReference>
<dbReference type="GO" id="GO:0016651">
    <property type="term" value="F:oxidoreductase activity, acting on NAD(P)H"/>
    <property type="evidence" value="ECO:0007669"/>
    <property type="project" value="InterPro"/>
</dbReference>
<dbReference type="GeneID" id="63727303"/>
<proteinExistence type="inferred from homology"/>
<dbReference type="STRING" id="1036611.A0A1L9PD85"/>
<evidence type="ECO:0000313" key="4">
    <source>
        <dbReference type="EMBL" id="OJI99468.1"/>
    </source>
</evidence>
<sequence>MSPMNSAAWSTEPKGDLKVLAAPYHMPALDEVVIKNHAIAIQPLDANIRAKAYMDVPYPMILGTSVAGTVEEVGSAVAGFKIGDRVVSDTPTYHLKDTKYGGWQKYVVSKEGTTAGIPERASFEDAVAIPFALLTAVAALNLKLGIGKPGDNKQGKVLIWGASGSVGGYAVQYASSVGYTVIATASTAKFDYVRSLGASEVVDYKDSDAVSKLKQLGPYDFAMSASGDAKSANAISELLQPKGGTFASTRGKTDDMNLADNVTLEYDAYSMTTQKPENAEFSKWYYGYLSKALDGGVTPTPLEKRPGGLAAIQQACGDVLDGKASKKLVLNPQEVAQ</sequence>
<dbReference type="InterPro" id="IPR047122">
    <property type="entry name" value="Trans-enoyl_RdTase-like"/>
</dbReference>
<evidence type="ECO:0000256" key="2">
    <source>
        <dbReference type="ARBA" id="ARBA00023002"/>
    </source>
</evidence>